<feature type="compositionally biased region" description="Polar residues" evidence="1">
    <location>
        <begin position="261"/>
        <end position="281"/>
    </location>
</feature>
<dbReference type="Proteomes" id="UP000249056">
    <property type="component" value="Unassembled WGS sequence"/>
</dbReference>
<accession>A0A395IZZ6</accession>
<feature type="region of interest" description="Disordered" evidence="1">
    <location>
        <begin position="261"/>
        <end position="289"/>
    </location>
</feature>
<feature type="region of interest" description="Disordered" evidence="1">
    <location>
        <begin position="40"/>
        <end position="60"/>
    </location>
</feature>
<dbReference type="EMBL" id="QKRW01000011">
    <property type="protein sequence ID" value="RAL65013.1"/>
    <property type="molecule type" value="Genomic_DNA"/>
</dbReference>
<sequence length="289" mass="32042">MMKAEEMHVKALASDIYSDNQYSIIVSAANTTTNDPLSISGWDNKSAEGNNPPALSKTPFESGYTPETNGRLVGFQSQVSPYDTNIAKRLRRSQNYQEWSVTHNLDAKDRGDDHLLEGPIHNKMPTETFDHGNLGDRARGSISGELQETSPKGTKKTIATLGRLAVELNKDLPLGHQERAHMDIHQLSNHIEAVEMVEQTDMIPDINPNLAECQQKGPESAISDGEMKFMTNSQMKDELNFLKKIGGRRLSDLRFAISLADQSSSRNQPKNSNLECSSTKSFHAGTTER</sequence>
<organism evidence="2 3">
    <name type="scientific">Monilinia fructigena</name>
    <dbReference type="NCBI Taxonomy" id="38457"/>
    <lineage>
        <taxon>Eukaryota</taxon>
        <taxon>Fungi</taxon>
        <taxon>Dikarya</taxon>
        <taxon>Ascomycota</taxon>
        <taxon>Pezizomycotina</taxon>
        <taxon>Leotiomycetes</taxon>
        <taxon>Helotiales</taxon>
        <taxon>Sclerotiniaceae</taxon>
        <taxon>Monilinia</taxon>
    </lineage>
</organism>
<comment type="caution">
    <text evidence="2">The sequence shown here is derived from an EMBL/GenBank/DDBJ whole genome shotgun (WGS) entry which is preliminary data.</text>
</comment>
<evidence type="ECO:0000313" key="2">
    <source>
        <dbReference type="EMBL" id="RAL65013.1"/>
    </source>
</evidence>
<evidence type="ECO:0000313" key="3">
    <source>
        <dbReference type="Proteomes" id="UP000249056"/>
    </source>
</evidence>
<evidence type="ECO:0000256" key="1">
    <source>
        <dbReference type="SAM" id="MobiDB-lite"/>
    </source>
</evidence>
<gene>
    <name evidence="2" type="ORF">DID88_001121</name>
</gene>
<feature type="compositionally biased region" description="Polar residues" evidence="1">
    <location>
        <begin position="40"/>
        <end position="49"/>
    </location>
</feature>
<reference evidence="2 3" key="1">
    <citation type="submission" date="2018-06" db="EMBL/GenBank/DDBJ databases">
        <title>Genome Sequence of the Brown Rot Fungal Pathogen Monilinia fructigena.</title>
        <authorList>
            <person name="Landi L."/>
            <person name="De Miccolis Angelini R.M."/>
            <person name="Pollastro S."/>
            <person name="Abate D."/>
            <person name="Faretra F."/>
            <person name="Romanazzi G."/>
        </authorList>
    </citation>
    <scope>NUCLEOTIDE SEQUENCE [LARGE SCALE GENOMIC DNA]</scope>
    <source>
        <strain evidence="2 3">Mfrg269</strain>
    </source>
</reference>
<keyword evidence="3" id="KW-1185">Reference proteome</keyword>
<dbReference type="AlphaFoldDB" id="A0A395IZZ6"/>
<name>A0A395IZZ6_9HELO</name>
<proteinExistence type="predicted"/>
<protein>
    <submittedName>
        <fullName evidence="2">Uncharacterized protein</fullName>
    </submittedName>
</protein>